<dbReference type="Proteomes" id="UP000838412">
    <property type="component" value="Chromosome 19"/>
</dbReference>
<reference evidence="2" key="1">
    <citation type="submission" date="2022-01" db="EMBL/GenBank/DDBJ databases">
        <authorList>
            <person name="Braso-Vives M."/>
        </authorList>
    </citation>
    <scope>NUCLEOTIDE SEQUENCE</scope>
</reference>
<organism evidence="2 3">
    <name type="scientific">Branchiostoma lanceolatum</name>
    <name type="common">Common lancelet</name>
    <name type="synonym">Amphioxus lanceolatum</name>
    <dbReference type="NCBI Taxonomy" id="7740"/>
    <lineage>
        <taxon>Eukaryota</taxon>
        <taxon>Metazoa</taxon>
        <taxon>Chordata</taxon>
        <taxon>Cephalochordata</taxon>
        <taxon>Leptocardii</taxon>
        <taxon>Amphioxiformes</taxon>
        <taxon>Branchiostomatidae</taxon>
        <taxon>Branchiostoma</taxon>
    </lineage>
</organism>
<protein>
    <submittedName>
        <fullName evidence="2">Hypp9088 protein</fullName>
    </submittedName>
</protein>
<feature type="chain" id="PRO_5035431722" evidence="1">
    <location>
        <begin position="19"/>
        <end position="170"/>
    </location>
</feature>
<evidence type="ECO:0000313" key="3">
    <source>
        <dbReference type="Proteomes" id="UP000838412"/>
    </source>
</evidence>
<name>A0A8K0EHV1_BRALA</name>
<dbReference type="EMBL" id="OV696704">
    <property type="protein sequence ID" value="CAH1251549.1"/>
    <property type="molecule type" value="Genomic_DNA"/>
</dbReference>
<feature type="signal peptide" evidence="1">
    <location>
        <begin position="1"/>
        <end position="18"/>
    </location>
</feature>
<evidence type="ECO:0000256" key="1">
    <source>
        <dbReference type="SAM" id="SignalP"/>
    </source>
</evidence>
<evidence type="ECO:0000313" key="2">
    <source>
        <dbReference type="EMBL" id="CAH1251549.1"/>
    </source>
</evidence>
<proteinExistence type="predicted"/>
<accession>A0A8K0EHV1</accession>
<dbReference type="AlphaFoldDB" id="A0A8K0EHV1"/>
<keyword evidence="3" id="KW-1185">Reference proteome</keyword>
<sequence length="170" mass="17562">MYSWILVAALAVLRGVSGQFGICAEMCVAGGCPEGQACLSNGCGHTCQTVPTASVGLEQFCPDSSGMIGICVEGCGSFSWGGQWALQRFGSCPAGQACCSNGCGHVCMPVQQQRVIPASQKNVLQDLIDSINPSDLLVCALYCPCGYSGPCSCQSCTSLEDFGNLNPILS</sequence>
<dbReference type="OrthoDB" id="4473401at2759"/>
<keyword evidence="1" id="KW-0732">Signal</keyword>
<gene>
    <name evidence="2" type="primary">Hypp9088</name>
    <name evidence="2" type="ORF">BLAG_LOCUS11904</name>
</gene>